<comment type="similarity">
    <text evidence="1">Belongs to the isochorismatase family.</text>
</comment>
<dbReference type="InterPro" id="IPR036380">
    <property type="entry name" value="Isochorismatase-like_sf"/>
</dbReference>
<evidence type="ECO:0000256" key="1">
    <source>
        <dbReference type="ARBA" id="ARBA00006336"/>
    </source>
</evidence>
<protein>
    <submittedName>
        <fullName evidence="3">Isochorismatase-like protein</fullName>
    </submittedName>
</protein>
<dbReference type="InterPro" id="IPR000868">
    <property type="entry name" value="Isochorismatase-like_dom"/>
</dbReference>
<dbReference type="InParanoid" id="A0A1X2HN20"/>
<sequence length="205" mass="22505">MSVPKIAKIAPQSTALFVCDIQERFKGLIWQFPSVITVASKMIKTSRVLDIPIVVTEQYPKAFGPTVSELDVSDAVINMPKTKFSMFLPEVAELLKQKQTKSVILVGIESHVCVLQTALDLLENNYDVHVLADGVSSQNHSEIDLALGRMRAAGATITTSESVMFQLVQDAKHEKFKSVSGLVKEYMEASKVNKLLLRAGNASNL</sequence>
<dbReference type="STRING" id="13706.A0A1X2HN20"/>
<comment type="caution">
    <text evidence="3">The sequence shown here is derived from an EMBL/GenBank/DDBJ whole genome shotgun (WGS) entry which is preliminary data.</text>
</comment>
<organism evidence="3 4">
    <name type="scientific">Syncephalastrum racemosum</name>
    <name type="common">Filamentous fungus</name>
    <dbReference type="NCBI Taxonomy" id="13706"/>
    <lineage>
        <taxon>Eukaryota</taxon>
        <taxon>Fungi</taxon>
        <taxon>Fungi incertae sedis</taxon>
        <taxon>Mucoromycota</taxon>
        <taxon>Mucoromycotina</taxon>
        <taxon>Mucoromycetes</taxon>
        <taxon>Mucorales</taxon>
        <taxon>Syncephalastraceae</taxon>
        <taxon>Syncephalastrum</taxon>
    </lineage>
</organism>
<accession>A0A1X2HN20</accession>
<gene>
    <name evidence="3" type="ORF">BCR43DRAFT_502455</name>
</gene>
<keyword evidence="4" id="KW-1185">Reference proteome</keyword>
<dbReference type="AlphaFoldDB" id="A0A1X2HN20"/>
<evidence type="ECO:0000259" key="2">
    <source>
        <dbReference type="Pfam" id="PF00857"/>
    </source>
</evidence>
<reference evidence="3 4" key="1">
    <citation type="submission" date="2016-07" db="EMBL/GenBank/DDBJ databases">
        <title>Pervasive Adenine N6-methylation of Active Genes in Fungi.</title>
        <authorList>
            <consortium name="DOE Joint Genome Institute"/>
            <person name="Mondo S.J."/>
            <person name="Dannebaum R.O."/>
            <person name="Kuo R.C."/>
            <person name="Labutti K."/>
            <person name="Haridas S."/>
            <person name="Kuo A."/>
            <person name="Salamov A."/>
            <person name="Ahrendt S.R."/>
            <person name="Lipzen A."/>
            <person name="Sullivan W."/>
            <person name="Andreopoulos W.B."/>
            <person name="Clum A."/>
            <person name="Lindquist E."/>
            <person name="Daum C."/>
            <person name="Ramamoorthy G.K."/>
            <person name="Gryganskyi A."/>
            <person name="Culley D."/>
            <person name="Magnuson J.K."/>
            <person name="James T.Y."/>
            <person name="O'Malley M.A."/>
            <person name="Stajich J.E."/>
            <person name="Spatafora J.W."/>
            <person name="Visel A."/>
            <person name="Grigoriev I.V."/>
        </authorList>
    </citation>
    <scope>NUCLEOTIDE SEQUENCE [LARGE SCALE GENOMIC DNA]</scope>
    <source>
        <strain evidence="3 4">NRRL 2496</strain>
    </source>
</reference>
<proteinExistence type="inferred from homology"/>
<dbReference type="EMBL" id="MCGN01000002">
    <property type="protein sequence ID" value="ORZ00785.1"/>
    <property type="molecule type" value="Genomic_DNA"/>
</dbReference>
<dbReference type="Gene3D" id="3.40.50.850">
    <property type="entry name" value="Isochorismatase-like"/>
    <property type="match status" value="1"/>
</dbReference>
<dbReference type="OMA" id="HVCVFQT"/>
<dbReference type="Proteomes" id="UP000242180">
    <property type="component" value="Unassembled WGS sequence"/>
</dbReference>
<feature type="domain" description="Isochorismatase-like" evidence="2">
    <location>
        <begin position="14"/>
        <end position="161"/>
    </location>
</feature>
<dbReference type="Pfam" id="PF00857">
    <property type="entry name" value="Isochorismatase"/>
    <property type="match status" value="1"/>
</dbReference>
<dbReference type="SUPFAM" id="SSF52499">
    <property type="entry name" value="Isochorismatase-like hydrolases"/>
    <property type="match status" value="1"/>
</dbReference>
<dbReference type="OrthoDB" id="269496at2759"/>
<dbReference type="CDD" id="cd01012">
    <property type="entry name" value="YcaC_related"/>
    <property type="match status" value="1"/>
</dbReference>
<evidence type="ECO:0000313" key="3">
    <source>
        <dbReference type="EMBL" id="ORZ00785.1"/>
    </source>
</evidence>
<dbReference type="PANTHER" id="PTHR14119">
    <property type="entry name" value="HYDROLASE"/>
    <property type="match status" value="1"/>
</dbReference>
<dbReference type="InterPro" id="IPR050993">
    <property type="entry name" value="Isochorismatase_domain"/>
</dbReference>
<dbReference type="PANTHER" id="PTHR14119:SF3">
    <property type="entry name" value="ISOCHORISMATASE DOMAIN-CONTAINING PROTEIN 2"/>
    <property type="match status" value="1"/>
</dbReference>
<dbReference type="FunFam" id="3.40.50.850:FF:000001">
    <property type="entry name" value="Isochorismatase domain-containing protein 1"/>
    <property type="match status" value="1"/>
</dbReference>
<evidence type="ECO:0000313" key="4">
    <source>
        <dbReference type="Proteomes" id="UP000242180"/>
    </source>
</evidence>
<name>A0A1X2HN20_SYNRA</name>